<dbReference type="InParanoid" id="A0A078B0N9"/>
<dbReference type="Pfam" id="PF00160">
    <property type="entry name" value="Pro_isomerase"/>
    <property type="match status" value="1"/>
</dbReference>
<name>A0A078B0N9_STYLE</name>
<protein>
    <recommendedName>
        <fullName evidence="2 6">peptidylprolyl isomerase</fullName>
        <ecNumber evidence="2 6">5.2.1.8</ecNumber>
    </recommendedName>
</protein>
<feature type="domain" description="PPIase cyclophilin-type" evidence="9">
    <location>
        <begin position="331"/>
        <end position="477"/>
    </location>
</feature>
<accession>A0A078B0N9</accession>
<dbReference type="Gene3D" id="2.40.100.10">
    <property type="entry name" value="Cyclophilin-like"/>
    <property type="match status" value="1"/>
</dbReference>
<evidence type="ECO:0000256" key="3">
    <source>
        <dbReference type="ARBA" id="ARBA00022729"/>
    </source>
</evidence>
<feature type="repeat" description="TPR" evidence="7">
    <location>
        <begin position="223"/>
        <end position="256"/>
    </location>
</feature>
<evidence type="ECO:0000256" key="5">
    <source>
        <dbReference type="ARBA" id="ARBA00023235"/>
    </source>
</evidence>
<dbReference type="Proteomes" id="UP000039865">
    <property type="component" value="Unassembled WGS sequence"/>
</dbReference>
<dbReference type="OrthoDB" id="1902587at2759"/>
<dbReference type="InterPro" id="IPR046357">
    <property type="entry name" value="PPIase_dom_sf"/>
</dbReference>
<dbReference type="PROSITE" id="PS50059">
    <property type="entry name" value="FKBP_PPIASE"/>
    <property type="match status" value="1"/>
</dbReference>
<evidence type="ECO:0000256" key="2">
    <source>
        <dbReference type="ARBA" id="ARBA00013194"/>
    </source>
</evidence>
<keyword evidence="7" id="KW-0802">TPR repeat</keyword>
<dbReference type="PANTHER" id="PTHR11071:SF561">
    <property type="entry name" value="PEPTIDYL-PROLYL CIS-TRANS ISOMERASE D-RELATED"/>
    <property type="match status" value="1"/>
</dbReference>
<evidence type="ECO:0000259" key="9">
    <source>
        <dbReference type="PROSITE" id="PS50072"/>
    </source>
</evidence>
<dbReference type="AlphaFoldDB" id="A0A078B0N9"/>
<dbReference type="InterPro" id="IPR020892">
    <property type="entry name" value="Cyclophilin-type_PPIase_CS"/>
</dbReference>
<keyword evidence="3" id="KW-0732">Signal</keyword>
<dbReference type="InterPro" id="IPR029000">
    <property type="entry name" value="Cyclophilin-like_dom_sf"/>
</dbReference>
<dbReference type="InterPro" id="IPR002130">
    <property type="entry name" value="Cyclophilin-type_PPIase_dom"/>
</dbReference>
<dbReference type="PROSITE" id="PS50072">
    <property type="entry name" value="CSA_PPIASE_2"/>
    <property type="match status" value="1"/>
</dbReference>
<dbReference type="FunCoup" id="A0A078B0N9">
    <property type="interactions" value="336"/>
</dbReference>
<keyword evidence="5 6" id="KW-0413">Isomerase</keyword>
<dbReference type="EC" id="5.2.1.8" evidence="2 6"/>
<dbReference type="InterPro" id="IPR019734">
    <property type="entry name" value="TPR_rpt"/>
</dbReference>
<comment type="catalytic activity">
    <reaction evidence="1 6">
        <text>[protein]-peptidylproline (omega=180) = [protein]-peptidylproline (omega=0)</text>
        <dbReference type="Rhea" id="RHEA:16237"/>
        <dbReference type="Rhea" id="RHEA-COMP:10747"/>
        <dbReference type="Rhea" id="RHEA-COMP:10748"/>
        <dbReference type="ChEBI" id="CHEBI:83833"/>
        <dbReference type="ChEBI" id="CHEBI:83834"/>
        <dbReference type="EC" id="5.2.1.8"/>
    </reaction>
</comment>
<evidence type="ECO:0000256" key="7">
    <source>
        <dbReference type="PROSITE-ProRule" id="PRU00339"/>
    </source>
</evidence>
<dbReference type="OMA" id="ETDFAHE"/>
<dbReference type="Pfam" id="PF00254">
    <property type="entry name" value="FKBP_C"/>
    <property type="match status" value="1"/>
</dbReference>
<dbReference type="GO" id="GO:0003755">
    <property type="term" value="F:peptidyl-prolyl cis-trans isomerase activity"/>
    <property type="evidence" value="ECO:0007669"/>
    <property type="project" value="UniProtKB-KW"/>
</dbReference>
<evidence type="ECO:0000313" key="10">
    <source>
        <dbReference type="EMBL" id="CDW88109.1"/>
    </source>
</evidence>
<dbReference type="SUPFAM" id="SSF54534">
    <property type="entry name" value="FKBP-like"/>
    <property type="match status" value="1"/>
</dbReference>
<dbReference type="SUPFAM" id="SSF48452">
    <property type="entry name" value="TPR-like"/>
    <property type="match status" value="1"/>
</dbReference>
<dbReference type="PRINTS" id="PR00153">
    <property type="entry name" value="CSAPPISMRASE"/>
</dbReference>
<dbReference type="PROSITE" id="PS00170">
    <property type="entry name" value="CSA_PPIASE_1"/>
    <property type="match status" value="1"/>
</dbReference>
<sequence>MEGFSSNWLEEVKLTEDGGVVKRIYAYGDEQDPKPEEGQTVHACYEGRLESGKVFDSSTDPENAFSFDIGTGQVIKGWDIGMGSMRIGEKAELVLAPEYAYGDKGAGADIPPNSTLIFKVEIHKIDDVIAKKFQVSDQELYQQGFEMKDKGNGFFKTKEFPLAYDLYIQSMMNLDKIKEVTKESNELKKTVLQNLSVVSNNLGQYKNTVEFCTIAIDIDEKAVKAYYLRAQARSKLTDFDEALTDIKEAIKIDPAAKNLRDEFENIKSLRLKHLQKQQQTMSSMFSAGLYSEKEVPKSKKVDGLPDFDKSNSQTFFDLQIGEEGTEEFQSGRVVFELFTKQTPKTAENFRSICAGDKELSYKDNIFHRVIPGFMMQGGDITNQNGTGGKSIYGHKFNDEQVWIPHVTPGLLSMANSGPNTNGSQFFITFKETPWLDGKHTVFGRVISGMDIVKEVEKIKTEASDKPSLTVKIANCGELNDDEKLDQQED</sequence>
<dbReference type="InterPro" id="IPR001179">
    <property type="entry name" value="PPIase_FKBP_dom"/>
</dbReference>
<evidence type="ECO:0000259" key="8">
    <source>
        <dbReference type="PROSITE" id="PS50059"/>
    </source>
</evidence>
<dbReference type="SUPFAM" id="SSF50891">
    <property type="entry name" value="Cyclophilin-like"/>
    <property type="match status" value="1"/>
</dbReference>
<dbReference type="SMART" id="SM00028">
    <property type="entry name" value="TPR"/>
    <property type="match status" value="2"/>
</dbReference>
<dbReference type="FunFam" id="2.40.100.10:FF:000019">
    <property type="entry name" value="Peptidyl-prolyl cis-trans isomerase"/>
    <property type="match status" value="1"/>
</dbReference>
<dbReference type="FunFam" id="3.10.50.40:FF:000006">
    <property type="entry name" value="Peptidyl-prolyl cis-trans isomerase"/>
    <property type="match status" value="1"/>
</dbReference>
<dbReference type="GO" id="GO:0005737">
    <property type="term" value="C:cytoplasm"/>
    <property type="evidence" value="ECO:0007669"/>
    <property type="project" value="TreeGrafter"/>
</dbReference>
<dbReference type="Gene3D" id="3.10.50.40">
    <property type="match status" value="1"/>
</dbReference>
<dbReference type="GO" id="GO:0016018">
    <property type="term" value="F:cyclosporin A binding"/>
    <property type="evidence" value="ECO:0007669"/>
    <property type="project" value="TreeGrafter"/>
</dbReference>
<keyword evidence="4 6" id="KW-0697">Rotamase</keyword>
<dbReference type="EMBL" id="CCKQ01016227">
    <property type="protein sequence ID" value="CDW88109.1"/>
    <property type="molecule type" value="Genomic_DNA"/>
</dbReference>
<proteinExistence type="predicted"/>
<evidence type="ECO:0000313" key="11">
    <source>
        <dbReference type="Proteomes" id="UP000039865"/>
    </source>
</evidence>
<evidence type="ECO:0000256" key="6">
    <source>
        <dbReference type="PROSITE-ProRule" id="PRU00277"/>
    </source>
</evidence>
<dbReference type="GO" id="GO:0006457">
    <property type="term" value="P:protein folding"/>
    <property type="evidence" value="ECO:0007669"/>
    <property type="project" value="InterPro"/>
</dbReference>
<dbReference type="PROSITE" id="PS50005">
    <property type="entry name" value="TPR"/>
    <property type="match status" value="1"/>
</dbReference>
<gene>
    <name evidence="10" type="primary">Contig10203.g10897</name>
    <name evidence="10" type="ORF">STYLEM_17225</name>
</gene>
<feature type="domain" description="PPIase FKBP-type" evidence="8">
    <location>
        <begin position="38"/>
        <end position="126"/>
    </location>
</feature>
<keyword evidence="11" id="KW-1185">Reference proteome</keyword>
<reference evidence="10 11" key="1">
    <citation type="submission" date="2014-06" db="EMBL/GenBank/DDBJ databases">
        <authorList>
            <person name="Swart Estienne"/>
        </authorList>
    </citation>
    <scope>NUCLEOTIDE SEQUENCE [LARGE SCALE GENOMIC DNA]</scope>
    <source>
        <strain evidence="10 11">130c</strain>
    </source>
</reference>
<dbReference type="PANTHER" id="PTHR11071">
    <property type="entry name" value="PEPTIDYL-PROLYL CIS-TRANS ISOMERASE"/>
    <property type="match status" value="1"/>
</dbReference>
<dbReference type="Gene3D" id="1.25.40.10">
    <property type="entry name" value="Tetratricopeptide repeat domain"/>
    <property type="match status" value="1"/>
</dbReference>
<dbReference type="InterPro" id="IPR011990">
    <property type="entry name" value="TPR-like_helical_dom_sf"/>
</dbReference>
<evidence type="ECO:0000256" key="4">
    <source>
        <dbReference type="ARBA" id="ARBA00023110"/>
    </source>
</evidence>
<organism evidence="10 11">
    <name type="scientific">Stylonychia lemnae</name>
    <name type="common">Ciliate</name>
    <dbReference type="NCBI Taxonomy" id="5949"/>
    <lineage>
        <taxon>Eukaryota</taxon>
        <taxon>Sar</taxon>
        <taxon>Alveolata</taxon>
        <taxon>Ciliophora</taxon>
        <taxon>Intramacronucleata</taxon>
        <taxon>Spirotrichea</taxon>
        <taxon>Stichotrichia</taxon>
        <taxon>Sporadotrichida</taxon>
        <taxon>Oxytrichidae</taxon>
        <taxon>Stylonychinae</taxon>
        <taxon>Stylonychia</taxon>
    </lineage>
</organism>
<evidence type="ECO:0000256" key="1">
    <source>
        <dbReference type="ARBA" id="ARBA00000971"/>
    </source>
</evidence>
<dbReference type="Pfam" id="PF13181">
    <property type="entry name" value="TPR_8"/>
    <property type="match status" value="1"/>
</dbReference>